<keyword evidence="1" id="KW-1133">Transmembrane helix</keyword>
<dbReference type="Proteomes" id="UP000692954">
    <property type="component" value="Unassembled WGS sequence"/>
</dbReference>
<reference evidence="2" key="1">
    <citation type="submission" date="2021-01" db="EMBL/GenBank/DDBJ databases">
        <authorList>
            <consortium name="Genoscope - CEA"/>
            <person name="William W."/>
        </authorList>
    </citation>
    <scope>NUCLEOTIDE SEQUENCE</scope>
</reference>
<feature type="transmembrane region" description="Helical" evidence="1">
    <location>
        <begin position="20"/>
        <end position="38"/>
    </location>
</feature>
<name>A0A8S1K0W2_9CILI</name>
<proteinExistence type="predicted"/>
<keyword evidence="1" id="KW-0812">Transmembrane</keyword>
<dbReference type="EMBL" id="CAJJDN010000003">
    <property type="protein sequence ID" value="CAD8049018.1"/>
    <property type="molecule type" value="Genomic_DNA"/>
</dbReference>
<evidence type="ECO:0000256" key="1">
    <source>
        <dbReference type="SAM" id="Phobius"/>
    </source>
</evidence>
<feature type="transmembrane region" description="Helical" evidence="1">
    <location>
        <begin position="80"/>
        <end position="99"/>
    </location>
</feature>
<organism evidence="2 3">
    <name type="scientific">Paramecium sonneborni</name>
    <dbReference type="NCBI Taxonomy" id="65129"/>
    <lineage>
        <taxon>Eukaryota</taxon>
        <taxon>Sar</taxon>
        <taxon>Alveolata</taxon>
        <taxon>Ciliophora</taxon>
        <taxon>Intramacronucleata</taxon>
        <taxon>Oligohymenophorea</taxon>
        <taxon>Peniculida</taxon>
        <taxon>Parameciidae</taxon>
        <taxon>Paramecium</taxon>
    </lineage>
</organism>
<sequence length="166" mass="20235">MKKTYYWSTRSFRKSLIIEIYQLIVKQSFLLLFNLNFYQFQLPSFYSQLIFFLELFCKYQSNIFHKQEQELNYKDVQKQTIDIILIHLSQIVTISLIIFRKLQHQQINTETSYFNLEDQPFSCLLFRIINHSTNKWPHSQGFLQDHQVNRKMIGLKMVPLSFQMYI</sequence>
<comment type="caution">
    <text evidence="2">The sequence shown here is derived from an EMBL/GenBank/DDBJ whole genome shotgun (WGS) entry which is preliminary data.</text>
</comment>
<evidence type="ECO:0008006" key="4">
    <source>
        <dbReference type="Google" id="ProtNLM"/>
    </source>
</evidence>
<evidence type="ECO:0000313" key="3">
    <source>
        <dbReference type="Proteomes" id="UP000692954"/>
    </source>
</evidence>
<protein>
    <recommendedName>
        <fullName evidence="4">Transmembrane protein</fullName>
    </recommendedName>
</protein>
<dbReference type="AlphaFoldDB" id="A0A8S1K0W2"/>
<evidence type="ECO:0000313" key="2">
    <source>
        <dbReference type="EMBL" id="CAD8049018.1"/>
    </source>
</evidence>
<keyword evidence="1" id="KW-0472">Membrane</keyword>
<accession>A0A8S1K0W2</accession>
<keyword evidence="3" id="KW-1185">Reference proteome</keyword>
<gene>
    <name evidence="2" type="ORF">PSON_ATCC_30995.1.T0030527</name>
</gene>